<evidence type="ECO:0000256" key="4">
    <source>
        <dbReference type="ARBA" id="ARBA00022679"/>
    </source>
</evidence>
<evidence type="ECO:0000256" key="5">
    <source>
        <dbReference type="ARBA" id="ARBA00022741"/>
    </source>
</evidence>
<dbReference type="EC" id="2.7.1.21" evidence="2 8"/>
<evidence type="ECO:0000256" key="8">
    <source>
        <dbReference type="RuleBase" id="RU000544"/>
    </source>
</evidence>
<keyword evidence="11" id="KW-1185">Reference proteome</keyword>
<keyword evidence="6 8" id="KW-0418">Kinase</keyword>
<keyword evidence="3 8" id="KW-0237">DNA synthesis</keyword>
<dbReference type="EMBL" id="JAMSKV010000014">
    <property type="protein sequence ID" value="MCQ8279622.1"/>
    <property type="molecule type" value="Genomic_DNA"/>
</dbReference>
<dbReference type="RefSeq" id="WP_422865111.1">
    <property type="nucleotide sequence ID" value="NZ_JAMSKV010000014.1"/>
</dbReference>
<evidence type="ECO:0000256" key="3">
    <source>
        <dbReference type="ARBA" id="ARBA00022634"/>
    </source>
</evidence>
<dbReference type="GO" id="GO:0016301">
    <property type="term" value="F:kinase activity"/>
    <property type="evidence" value="ECO:0007669"/>
    <property type="project" value="UniProtKB-KW"/>
</dbReference>
<dbReference type="PIRSF" id="PIRSF035805">
    <property type="entry name" value="TK_cell"/>
    <property type="match status" value="1"/>
</dbReference>
<dbReference type="Pfam" id="PF00265">
    <property type="entry name" value="TK"/>
    <property type="match status" value="1"/>
</dbReference>
<comment type="caution">
    <text evidence="10">The sequence shown here is derived from an EMBL/GenBank/DDBJ whole genome shotgun (WGS) entry which is preliminary data.</text>
</comment>
<evidence type="ECO:0000256" key="7">
    <source>
        <dbReference type="ARBA" id="ARBA00022840"/>
    </source>
</evidence>
<dbReference type="Proteomes" id="UP001524587">
    <property type="component" value="Unassembled WGS sequence"/>
</dbReference>
<evidence type="ECO:0000313" key="11">
    <source>
        <dbReference type="Proteomes" id="UP001524587"/>
    </source>
</evidence>
<evidence type="ECO:0000256" key="9">
    <source>
        <dbReference type="RuleBase" id="RU004165"/>
    </source>
</evidence>
<evidence type="ECO:0000256" key="1">
    <source>
        <dbReference type="ARBA" id="ARBA00007587"/>
    </source>
</evidence>
<dbReference type="InterPro" id="IPR001267">
    <property type="entry name" value="Thymidine_kinase"/>
</dbReference>
<dbReference type="SUPFAM" id="SSF52540">
    <property type="entry name" value="P-loop containing nucleoside triphosphate hydrolases"/>
    <property type="match status" value="1"/>
</dbReference>
<dbReference type="PANTHER" id="PTHR11441">
    <property type="entry name" value="THYMIDINE KINASE"/>
    <property type="match status" value="1"/>
</dbReference>
<organism evidence="10 11">
    <name type="scientific">Endosaccharibacter trunci</name>
    <dbReference type="NCBI Taxonomy" id="2812733"/>
    <lineage>
        <taxon>Bacteria</taxon>
        <taxon>Pseudomonadati</taxon>
        <taxon>Pseudomonadota</taxon>
        <taxon>Alphaproteobacteria</taxon>
        <taxon>Acetobacterales</taxon>
        <taxon>Acetobacteraceae</taxon>
        <taxon>Endosaccharibacter</taxon>
    </lineage>
</organism>
<evidence type="ECO:0000313" key="10">
    <source>
        <dbReference type="EMBL" id="MCQ8279622.1"/>
    </source>
</evidence>
<dbReference type="PANTHER" id="PTHR11441:SF0">
    <property type="entry name" value="THYMIDINE KINASE, CYTOSOLIC"/>
    <property type="match status" value="1"/>
</dbReference>
<keyword evidence="4 8" id="KW-0808">Transferase</keyword>
<accession>A0ABT1W9R0</accession>
<name>A0ABT1W9R0_9PROT</name>
<dbReference type="Gene3D" id="3.40.50.300">
    <property type="entry name" value="P-loop containing nucleotide triphosphate hydrolases"/>
    <property type="match status" value="1"/>
</dbReference>
<evidence type="ECO:0000256" key="6">
    <source>
        <dbReference type="ARBA" id="ARBA00022777"/>
    </source>
</evidence>
<comment type="catalytic activity">
    <reaction evidence="8">
        <text>thymidine + ATP = dTMP + ADP + H(+)</text>
        <dbReference type="Rhea" id="RHEA:19129"/>
        <dbReference type="ChEBI" id="CHEBI:15378"/>
        <dbReference type="ChEBI" id="CHEBI:17748"/>
        <dbReference type="ChEBI" id="CHEBI:30616"/>
        <dbReference type="ChEBI" id="CHEBI:63528"/>
        <dbReference type="ChEBI" id="CHEBI:456216"/>
        <dbReference type="EC" id="2.7.1.21"/>
    </reaction>
</comment>
<protein>
    <recommendedName>
        <fullName evidence="2 8">Thymidine kinase</fullName>
        <ecNumber evidence="2 8">2.7.1.21</ecNumber>
    </recommendedName>
</protein>
<keyword evidence="5 8" id="KW-0547">Nucleotide-binding</keyword>
<reference evidence="10 11" key="1">
    <citation type="submission" date="2022-06" db="EMBL/GenBank/DDBJ databases">
        <title>Endosaccharibacter gen. nov., sp. nov., endophytic bacteria isolated from sugarcane.</title>
        <authorList>
            <person name="Pitiwittayakul N."/>
            <person name="Yukphan P."/>
            <person name="Charoenyingcharoen P."/>
            <person name="Tanasupawat S."/>
        </authorList>
    </citation>
    <scope>NUCLEOTIDE SEQUENCE [LARGE SCALE GENOMIC DNA]</scope>
    <source>
        <strain evidence="10 11">KSS8</strain>
    </source>
</reference>
<evidence type="ECO:0000256" key="2">
    <source>
        <dbReference type="ARBA" id="ARBA00012118"/>
    </source>
</evidence>
<proteinExistence type="inferred from homology"/>
<dbReference type="InterPro" id="IPR027417">
    <property type="entry name" value="P-loop_NTPase"/>
</dbReference>
<comment type="similarity">
    <text evidence="1 9">Belongs to the thymidine kinase family.</text>
</comment>
<dbReference type="SUPFAM" id="SSF57716">
    <property type="entry name" value="Glucocorticoid receptor-like (DNA-binding domain)"/>
    <property type="match status" value="1"/>
</dbReference>
<sequence length="216" mass="22961">MATASRTISPVRGAGDLLLLTGPMFAGKSAALIAHAATEQQRRAGRDRDGGDHAVLVLKPAFDIRDGADVVSSRDGTRIAARPVSEWPVDATEYGVVVIDEVQFMVAPHYRGDIVADIRSAVAAGCQVVAAGLDTDYMRRPFEPVVRLAAHASRHVRLSACCHRCAAPAAWTAKLHETGCRLELGSGNLYEARCDQHWAAPDQMAPGLPTIADVAS</sequence>
<keyword evidence="7 8" id="KW-0067">ATP-binding</keyword>
<gene>
    <name evidence="10" type="ORF">NFI95_14350</name>
</gene>